<dbReference type="Proteomes" id="UP001359559">
    <property type="component" value="Unassembled WGS sequence"/>
</dbReference>
<protein>
    <submittedName>
        <fullName evidence="2">Uncharacterized protein</fullName>
    </submittedName>
</protein>
<evidence type="ECO:0000256" key="1">
    <source>
        <dbReference type="SAM" id="MobiDB-lite"/>
    </source>
</evidence>
<accession>A0AAN9J6Q8</accession>
<name>A0AAN9J6Q8_CLITE</name>
<feature type="region of interest" description="Disordered" evidence="1">
    <location>
        <begin position="1"/>
        <end position="42"/>
    </location>
</feature>
<organism evidence="2 3">
    <name type="scientific">Clitoria ternatea</name>
    <name type="common">Butterfly pea</name>
    <dbReference type="NCBI Taxonomy" id="43366"/>
    <lineage>
        <taxon>Eukaryota</taxon>
        <taxon>Viridiplantae</taxon>
        <taxon>Streptophyta</taxon>
        <taxon>Embryophyta</taxon>
        <taxon>Tracheophyta</taxon>
        <taxon>Spermatophyta</taxon>
        <taxon>Magnoliopsida</taxon>
        <taxon>eudicotyledons</taxon>
        <taxon>Gunneridae</taxon>
        <taxon>Pentapetalae</taxon>
        <taxon>rosids</taxon>
        <taxon>fabids</taxon>
        <taxon>Fabales</taxon>
        <taxon>Fabaceae</taxon>
        <taxon>Papilionoideae</taxon>
        <taxon>50 kb inversion clade</taxon>
        <taxon>NPAAA clade</taxon>
        <taxon>indigoferoid/millettioid clade</taxon>
        <taxon>Phaseoleae</taxon>
        <taxon>Clitoria</taxon>
    </lineage>
</organism>
<evidence type="ECO:0000313" key="3">
    <source>
        <dbReference type="Proteomes" id="UP001359559"/>
    </source>
</evidence>
<keyword evidence="3" id="KW-1185">Reference proteome</keyword>
<gene>
    <name evidence="2" type="ORF">RJT34_15607</name>
</gene>
<reference evidence="2 3" key="1">
    <citation type="submission" date="2024-01" db="EMBL/GenBank/DDBJ databases">
        <title>The genomes of 5 underutilized Papilionoideae crops provide insights into root nodulation and disease resistance.</title>
        <authorList>
            <person name="Yuan L."/>
        </authorList>
    </citation>
    <scope>NUCLEOTIDE SEQUENCE [LARGE SCALE GENOMIC DNA]</scope>
    <source>
        <strain evidence="2">LY-2023</strain>
        <tissue evidence="2">Leaf</tissue>
    </source>
</reference>
<evidence type="ECO:0000313" key="2">
    <source>
        <dbReference type="EMBL" id="KAK7292754.1"/>
    </source>
</evidence>
<comment type="caution">
    <text evidence="2">The sequence shown here is derived from an EMBL/GenBank/DDBJ whole genome shotgun (WGS) entry which is preliminary data.</text>
</comment>
<sequence length="139" mass="15803">MDSRKEGEAMYTGGDANMHEVPNNSMALGQESQDDNKNATTEETQTIIEKLVQKVISLENMIESTKNILKYEREKIDRMMQVYAEMMKIEGLTDHQRLHVGSLINKDIITMSYFLSVDDEFKVAYVQQVLAAYISGSSL</sequence>
<dbReference type="AlphaFoldDB" id="A0AAN9J6Q8"/>
<feature type="compositionally biased region" description="Polar residues" evidence="1">
    <location>
        <begin position="22"/>
        <end position="31"/>
    </location>
</feature>
<proteinExistence type="predicted"/>
<dbReference type="EMBL" id="JAYKXN010000004">
    <property type="protein sequence ID" value="KAK7292754.1"/>
    <property type="molecule type" value="Genomic_DNA"/>
</dbReference>